<evidence type="ECO:0000313" key="2">
    <source>
        <dbReference type="Proteomes" id="UP000558488"/>
    </source>
</evidence>
<dbReference type="AlphaFoldDB" id="A0A7J7X0J5"/>
<comment type="caution">
    <text evidence="1">The sequence shown here is derived from an EMBL/GenBank/DDBJ whole genome shotgun (WGS) entry which is preliminary data.</text>
</comment>
<name>A0A7J7X0J5_PIPKU</name>
<sequence>MEEENNLIVYCKRLSPISSSCGHGNFVISLPTTAAFPITNTGLLSLGCSHLGCCCHWIYRKEISWRSRHYTAMLLTTPASAAIESAVTTSATIFSTTTSSAAATAPATCEPVVSLHGHLLSFHSLLPVFPWIIQA</sequence>
<dbReference type="EMBL" id="JACAGB010000009">
    <property type="protein sequence ID" value="KAF6343098.1"/>
    <property type="molecule type" value="Genomic_DNA"/>
</dbReference>
<organism evidence="1 2">
    <name type="scientific">Pipistrellus kuhlii</name>
    <name type="common">Kuhl's pipistrelle</name>
    <dbReference type="NCBI Taxonomy" id="59472"/>
    <lineage>
        <taxon>Eukaryota</taxon>
        <taxon>Metazoa</taxon>
        <taxon>Chordata</taxon>
        <taxon>Craniata</taxon>
        <taxon>Vertebrata</taxon>
        <taxon>Euteleostomi</taxon>
        <taxon>Mammalia</taxon>
        <taxon>Eutheria</taxon>
        <taxon>Laurasiatheria</taxon>
        <taxon>Chiroptera</taxon>
        <taxon>Yangochiroptera</taxon>
        <taxon>Vespertilionidae</taxon>
        <taxon>Pipistrellus</taxon>
    </lineage>
</organism>
<keyword evidence="2" id="KW-1185">Reference proteome</keyword>
<gene>
    <name evidence="1" type="ORF">mPipKuh1_010805</name>
</gene>
<proteinExistence type="predicted"/>
<evidence type="ECO:0000313" key="1">
    <source>
        <dbReference type="EMBL" id="KAF6343098.1"/>
    </source>
</evidence>
<accession>A0A7J7X0J5</accession>
<reference evidence="1 2" key="1">
    <citation type="journal article" date="2020" name="Nature">
        <title>Six reference-quality genomes reveal evolution of bat adaptations.</title>
        <authorList>
            <person name="Jebb D."/>
            <person name="Huang Z."/>
            <person name="Pippel M."/>
            <person name="Hughes G.M."/>
            <person name="Lavrichenko K."/>
            <person name="Devanna P."/>
            <person name="Winkler S."/>
            <person name="Jermiin L.S."/>
            <person name="Skirmuntt E.C."/>
            <person name="Katzourakis A."/>
            <person name="Burkitt-Gray L."/>
            <person name="Ray D.A."/>
            <person name="Sullivan K.A.M."/>
            <person name="Roscito J.G."/>
            <person name="Kirilenko B.M."/>
            <person name="Davalos L.M."/>
            <person name="Corthals A.P."/>
            <person name="Power M.L."/>
            <person name="Jones G."/>
            <person name="Ransome R.D."/>
            <person name="Dechmann D.K.N."/>
            <person name="Locatelli A.G."/>
            <person name="Puechmaille S.J."/>
            <person name="Fedrigo O."/>
            <person name="Jarvis E.D."/>
            <person name="Hiller M."/>
            <person name="Vernes S.C."/>
            <person name="Myers E.W."/>
            <person name="Teeling E.C."/>
        </authorList>
    </citation>
    <scope>NUCLEOTIDE SEQUENCE [LARGE SCALE GENOMIC DNA]</scope>
    <source>
        <strain evidence="1">MPipKuh1</strain>
        <tissue evidence="1">Flight muscle</tissue>
    </source>
</reference>
<protein>
    <submittedName>
        <fullName evidence="1">Uncharacterized protein</fullName>
    </submittedName>
</protein>
<dbReference type="Proteomes" id="UP000558488">
    <property type="component" value="Unassembled WGS sequence"/>
</dbReference>